<organism evidence="3 4">
    <name type="scientific">Algoriphagus oliviformis</name>
    <dbReference type="NCBI Taxonomy" id="2811231"/>
    <lineage>
        <taxon>Bacteria</taxon>
        <taxon>Pseudomonadati</taxon>
        <taxon>Bacteroidota</taxon>
        <taxon>Cytophagia</taxon>
        <taxon>Cytophagales</taxon>
        <taxon>Cyclobacteriaceae</taxon>
        <taxon>Algoriphagus</taxon>
    </lineage>
</organism>
<name>A0ABS3C1W0_9BACT</name>
<keyword evidence="4" id="KW-1185">Reference proteome</keyword>
<keyword evidence="1" id="KW-0732">Signal</keyword>
<accession>A0ABS3C1W0</accession>
<gene>
    <name evidence="3" type="ORF">J0A68_09035</name>
</gene>
<feature type="signal peptide" evidence="1">
    <location>
        <begin position="1"/>
        <end position="27"/>
    </location>
</feature>
<feature type="domain" description="DUF5077" evidence="2">
    <location>
        <begin position="35"/>
        <end position="152"/>
    </location>
</feature>
<evidence type="ECO:0000313" key="3">
    <source>
        <dbReference type="EMBL" id="MBN7811099.1"/>
    </source>
</evidence>
<reference evidence="3 4" key="1">
    <citation type="submission" date="2021-03" db="EMBL/GenBank/DDBJ databases">
        <title>novel species isolated from a fishpond in China.</title>
        <authorList>
            <person name="Lu H."/>
            <person name="Cai Z."/>
        </authorList>
    </citation>
    <scope>NUCLEOTIDE SEQUENCE [LARGE SCALE GENOMIC DNA]</scope>
    <source>
        <strain evidence="3 4">H41</strain>
    </source>
</reference>
<evidence type="ECO:0000259" key="2">
    <source>
        <dbReference type="Pfam" id="PF16871"/>
    </source>
</evidence>
<sequence length="435" mass="48865">MYMFIRFTCAVFLAVFSIVGLSFSANGQEDNFFEIPLGGNAYQTAGEADEVVNAAGIQTWAERGSEFGVYFRADAAAEVLVDLEILPQAGDSRISVLLNGRALELSLAQGDEGIYEVGKFPLRPGYNEVQLRGLAKTGADFAQLKSLWLRSDSPLRLDFVRDNVDSRFYWGRRGPSVHLSYTLPENQNFKWFYNELTVPVGEDPIGSYFMANGFKEGYFGIQVNSDTERRVLFSVWSPFATDNPKDIPADQQIKLLKKGEGVYTGEFGNEGSGGQSYLRYDWVAGNTYRFLNSVEPDGKGNTVYTAYFFAPERGEWMLIASFLRPQTDTWYKRPHSFLENFIPESGHLERRVFFDKQWVADAEGNWTELTEAKFTGDDIARRGYRKDLAGGSDSGRFYLKNGGFFDAAVPLQSMHERPGTGEHPEVDLARLEAGK</sequence>
<dbReference type="Pfam" id="PF11958">
    <property type="entry name" value="DUF3472"/>
    <property type="match status" value="1"/>
</dbReference>
<dbReference type="EMBL" id="JAFKCT010000003">
    <property type="protein sequence ID" value="MBN7811099.1"/>
    <property type="molecule type" value="Genomic_DNA"/>
</dbReference>
<dbReference type="InterPro" id="IPR031712">
    <property type="entry name" value="DUF5077"/>
</dbReference>
<comment type="caution">
    <text evidence="3">The sequence shown here is derived from an EMBL/GenBank/DDBJ whole genome shotgun (WGS) entry which is preliminary data.</text>
</comment>
<evidence type="ECO:0000313" key="4">
    <source>
        <dbReference type="Proteomes" id="UP000664317"/>
    </source>
</evidence>
<proteinExistence type="predicted"/>
<evidence type="ECO:0000256" key="1">
    <source>
        <dbReference type="SAM" id="SignalP"/>
    </source>
</evidence>
<dbReference type="InterPro" id="IPR021862">
    <property type="entry name" value="DUF3472"/>
</dbReference>
<feature type="chain" id="PRO_5045170459" evidence="1">
    <location>
        <begin position="28"/>
        <end position="435"/>
    </location>
</feature>
<protein>
    <submittedName>
        <fullName evidence="3">DUF3472 domain-containing protein</fullName>
    </submittedName>
</protein>
<dbReference type="Pfam" id="PF16871">
    <property type="entry name" value="DUF5077"/>
    <property type="match status" value="1"/>
</dbReference>
<dbReference type="Proteomes" id="UP000664317">
    <property type="component" value="Unassembled WGS sequence"/>
</dbReference>